<proteinExistence type="predicted"/>
<protein>
    <submittedName>
        <fullName evidence="1">Uncharacterized protein</fullName>
    </submittedName>
</protein>
<dbReference type="EMBL" id="QTSX02001554">
    <property type="protein sequence ID" value="KAJ9080465.1"/>
    <property type="molecule type" value="Genomic_DNA"/>
</dbReference>
<evidence type="ECO:0000313" key="2">
    <source>
        <dbReference type="Proteomes" id="UP001165960"/>
    </source>
</evidence>
<dbReference type="Proteomes" id="UP001165960">
    <property type="component" value="Unassembled WGS sequence"/>
</dbReference>
<keyword evidence="2" id="KW-1185">Reference proteome</keyword>
<accession>A0ACC2U0Y2</accession>
<evidence type="ECO:0000313" key="1">
    <source>
        <dbReference type="EMBL" id="KAJ9080465.1"/>
    </source>
</evidence>
<sequence length="75" mass="8257">WKASNSSPLPSLRRLSGRMTLRCVHISNLQSAQEPVSIDNSLPLETQAQGRDLNPEPEFLRAAGPMDQEPPAVFC</sequence>
<gene>
    <name evidence="1" type="ORF">DSO57_1024626</name>
</gene>
<reference evidence="1" key="1">
    <citation type="submission" date="2022-04" db="EMBL/GenBank/DDBJ databases">
        <title>Genome of the entomopathogenic fungus Entomophthora muscae.</title>
        <authorList>
            <person name="Elya C."/>
            <person name="Lovett B.R."/>
            <person name="Lee E."/>
            <person name="Macias A.M."/>
            <person name="Hajek A.E."/>
            <person name="De Bivort B.L."/>
            <person name="Kasson M.T."/>
            <person name="De Fine Licht H.H."/>
            <person name="Stajich J.E."/>
        </authorList>
    </citation>
    <scope>NUCLEOTIDE SEQUENCE</scope>
    <source>
        <strain evidence="1">Berkeley</strain>
    </source>
</reference>
<organism evidence="1 2">
    <name type="scientific">Entomophthora muscae</name>
    <dbReference type="NCBI Taxonomy" id="34485"/>
    <lineage>
        <taxon>Eukaryota</taxon>
        <taxon>Fungi</taxon>
        <taxon>Fungi incertae sedis</taxon>
        <taxon>Zoopagomycota</taxon>
        <taxon>Entomophthoromycotina</taxon>
        <taxon>Entomophthoromycetes</taxon>
        <taxon>Entomophthorales</taxon>
        <taxon>Entomophthoraceae</taxon>
        <taxon>Entomophthora</taxon>
    </lineage>
</organism>
<name>A0ACC2U0Y2_9FUNG</name>
<feature type="non-terminal residue" evidence="1">
    <location>
        <position position="1"/>
    </location>
</feature>
<comment type="caution">
    <text evidence="1">The sequence shown here is derived from an EMBL/GenBank/DDBJ whole genome shotgun (WGS) entry which is preliminary data.</text>
</comment>